<feature type="domain" description="Multidrug resistance protein MdtA-like C-terminal permuted SH3" evidence="6">
    <location>
        <begin position="298"/>
        <end position="356"/>
    </location>
</feature>
<dbReference type="Pfam" id="PF25967">
    <property type="entry name" value="RND-MFP_C"/>
    <property type="match status" value="1"/>
</dbReference>
<dbReference type="GO" id="GO:0030313">
    <property type="term" value="C:cell envelope"/>
    <property type="evidence" value="ECO:0007669"/>
    <property type="project" value="UniProtKB-SubCell"/>
</dbReference>
<organism evidence="7 8">
    <name type="scientific">Mucilaginibacter conchicola</name>
    <dbReference type="NCBI Taxonomy" id="2303333"/>
    <lineage>
        <taxon>Bacteria</taxon>
        <taxon>Pseudomonadati</taxon>
        <taxon>Bacteroidota</taxon>
        <taxon>Sphingobacteriia</taxon>
        <taxon>Sphingobacteriales</taxon>
        <taxon>Sphingobacteriaceae</taxon>
        <taxon>Mucilaginibacter</taxon>
    </lineage>
</organism>
<dbReference type="PROSITE" id="PS51257">
    <property type="entry name" value="PROKAR_LIPOPROTEIN"/>
    <property type="match status" value="1"/>
</dbReference>
<dbReference type="NCBIfam" id="TIGR01730">
    <property type="entry name" value="RND_mfp"/>
    <property type="match status" value="1"/>
</dbReference>
<evidence type="ECO:0000313" key="8">
    <source>
        <dbReference type="Proteomes" id="UP000264217"/>
    </source>
</evidence>
<dbReference type="AlphaFoldDB" id="A0A372NXB7"/>
<evidence type="ECO:0000313" key="7">
    <source>
        <dbReference type="EMBL" id="RFZ94763.1"/>
    </source>
</evidence>
<accession>A0A372NXB7</accession>
<feature type="domain" description="Multidrug resistance protein MdtA-like alpha-helical hairpin" evidence="3">
    <location>
        <begin position="103"/>
        <end position="172"/>
    </location>
</feature>
<feature type="domain" description="Multidrug resistance protein MdtA-like barrel-sandwich hybrid" evidence="4">
    <location>
        <begin position="63"/>
        <end position="201"/>
    </location>
</feature>
<proteinExistence type="inferred from homology"/>
<evidence type="ECO:0000259" key="4">
    <source>
        <dbReference type="Pfam" id="PF25917"/>
    </source>
</evidence>
<dbReference type="PANTHER" id="PTHR30158">
    <property type="entry name" value="ACRA/E-RELATED COMPONENT OF DRUG EFFLUX TRANSPORTER"/>
    <property type="match status" value="1"/>
</dbReference>
<dbReference type="OrthoDB" id="9801814at2"/>
<dbReference type="Pfam" id="PF25917">
    <property type="entry name" value="BSH_RND"/>
    <property type="match status" value="1"/>
</dbReference>
<evidence type="ECO:0000256" key="1">
    <source>
        <dbReference type="ARBA" id="ARBA00004196"/>
    </source>
</evidence>
<evidence type="ECO:0000259" key="5">
    <source>
        <dbReference type="Pfam" id="PF25944"/>
    </source>
</evidence>
<dbReference type="InterPro" id="IPR058624">
    <property type="entry name" value="MdtA-like_HH"/>
</dbReference>
<evidence type="ECO:0000256" key="2">
    <source>
        <dbReference type="ARBA" id="ARBA00009477"/>
    </source>
</evidence>
<dbReference type="GO" id="GO:0022857">
    <property type="term" value="F:transmembrane transporter activity"/>
    <property type="evidence" value="ECO:0007669"/>
    <property type="project" value="InterPro"/>
</dbReference>
<dbReference type="RefSeq" id="WP_117390321.1">
    <property type="nucleotide sequence ID" value="NZ_QWDC01000001.1"/>
</dbReference>
<dbReference type="EMBL" id="QWDC01000001">
    <property type="protein sequence ID" value="RFZ94763.1"/>
    <property type="molecule type" value="Genomic_DNA"/>
</dbReference>
<dbReference type="InterPro" id="IPR058625">
    <property type="entry name" value="MdtA-like_BSH"/>
</dbReference>
<dbReference type="PANTHER" id="PTHR30158:SF23">
    <property type="entry name" value="MULTIDRUG RESISTANCE PROTEIN MEXA"/>
    <property type="match status" value="1"/>
</dbReference>
<keyword evidence="8" id="KW-1185">Reference proteome</keyword>
<dbReference type="Gene3D" id="2.40.420.20">
    <property type="match status" value="1"/>
</dbReference>
<dbReference type="Gene3D" id="2.40.30.170">
    <property type="match status" value="1"/>
</dbReference>
<evidence type="ECO:0000259" key="6">
    <source>
        <dbReference type="Pfam" id="PF25967"/>
    </source>
</evidence>
<dbReference type="Gene3D" id="1.10.287.470">
    <property type="entry name" value="Helix hairpin bin"/>
    <property type="match status" value="1"/>
</dbReference>
<dbReference type="GO" id="GO:0046677">
    <property type="term" value="P:response to antibiotic"/>
    <property type="evidence" value="ECO:0007669"/>
    <property type="project" value="TreeGrafter"/>
</dbReference>
<dbReference type="SUPFAM" id="SSF111369">
    <property type="entry name" value="HlyD-like secretion proteins"/>
    <property type="match status" value="1"/>
</dbReference>
<sequence>MRKIFAPVYAILAALTIFIYGCAGGNASDKKKDEAPAFPVFTLQQKDTVLQTGYVADIQAIKNVEVRTRVKGFIEKIFVDEGMAVKKGQLLFKINDEEFRVMLSKAKAALSNAKAAARATEVELERIKILVNKNVVAKSEEDVALAKLNADKATIEEAQSAVQSANNHIAYTSLRAPFDGIIDRIPLKAGSLVEEGALLTNISDITQVFAYFSFPENEYLRYERARRDATSKDDEQVKLVLSDGSKYKFPGKIETVEGQIEQSTGSIDFRARFPNPNKLLRHGASAKLFITTGMDSIILVPQQAVFDIQDKSYVYTVDAANKLHMQAFVPITRLSSYYVVKDGLKPGDRILLEGAQNARDGMTIKPVAPPKNLLAMKAQDE</sequence>
<reference evidence="7 8" key="1">
    <citation type="submission" date="2018-08" db="EMBL/GenBank/DDBJ databases">
        <title>Mucilaginibacter sp. MYSH2.</title>
        <authorList>
            <person name="Seo T."/>
        </authorList>
    </citation>
    <scope>NUCLEOTIDE SEQUENCE [LARGE SCALE GENOMIC DNA]</scope>
    <source>
        <strain evidence="7 8">MYSH2</strain>
    </source>
</reference>
<dbReference type="InterPro" id="IPR058627">
    <property type="entry name" value="MdtA-like_C"/>
</dbReference>
<evidence type="ECO:0000259" key="3">
    <source>
        <dbReference type="Pfam" id="PF25876"/>
    </source>
</evidence>
<gene>
    <name evidence="7" type="ORF">D0C36_04290</name>
</gene>
<dbReference type="Pfam" id="PF25944">
    <property type="entry name" value="Beta-barrel_RND"/>
    <property type="match status" value="1"/>
</dbReference>
<comment type="similarity">
    <text evidence="2">Belongs to the membrane fusion protein (MFP) (TC 8.A.1) family.</text>
</comment>
<dbReference type="InterPro" id="IPR058626">
    <property type="entry name" value="MdtA-like_b-barrel"/>
</dbReference>
<comment type="subcellular location">
    <subcellularLocation>
        <location evidence="1">Cell envelope</location>
    </subcellularLocation>
</comment>
<name>A0A372NXB7_9SPHI</name>
<dbReference type="InterPro" id="IPR006143">
    <property type="entry name" value="RND_pump_MFP"/>
</dbReference>
<dbReference type="Proteomes" id="UP000264217">
    <property type="component" value="Unassembled WGS sequence"/>
</dbReference>
<dbReference type="GO" id="GO:0005886">
    <property type="term" value="C:plasma membrane"/>
    <property type="evidence" value="ECO:0007669"/>
    <property type="project" value="TreeGrafter"/>
</dbReference>
<dbReference type="Gene3D" id="2.40.50.100">
    <property type="match status" value="1"/>
</dbReference>
<feature type="domain" description="Multidrug resistance protein MdtA-like beta-barrel" evidence="5">
    <location>
        <begin position="212"/>
        <end position="290"/>
    </location>
</feature>
<protein>
    <submittedName>
        <fullName evidence="7">Efflux RND transporter periplasmic adaptor subunit</fullName>
    </submittedName>
</protein>
<dbReference type="Pfam" id="PF25876">
    <property type="entry name" value="HH_MFP_RND"/>
    <property type="match status" value="1"/>
</dbReference>
<comment type="caution">
    <text evidence="7">The sequence shown here is derived from an EMBL/GenBank/DDBJ whole genome shotgun (WGS) entry which is preliminary data.</text>
</comment>